<dbReference type="PANTHER" id="PTHR42804">
    <property type="entry name" value="ALDEHYDE DEHYDROGENASE"/>
    <property type="match status" value="1"/>
</dbReference>
<dbReference type="InterPro" id="IPR016162">
    <property type="entry name" value="Ald_DH_N"/>
</dbReference>
<dbReference type="OrthoDB" id="6187633at2"/>
<dbReference type="GO" id="GO:0016620">
    <property type="term" value="F:oxidoreductase activity, acting on the aldehyde or oxo group of donors, NAD or NADP as acceptor"/>
    <property type="evidence" value="ECO:0007669"/>
    <property type="project" value="InterPro"/>
</dbReference>
<dbReference type="AlphaFoldDB" id="A0A4R5L6H9"/>
<dbReference type="Gene3D" id="3.40.309.10">
    <property type="entry name" value="Aldehyde Dehydrogenase, Chain A, domain 2"/>
    <property type="match status" value="1"/>
</dbReference>
<sequence>MHKIDQYYIGGQWVAPAPGASIHEMVCPVTEAVTGTVLLGTHADVERAVAAARDAWPAWSATSVASRVALLTRIIERYTARYDELARAVSTEIGAPIKLSHELQARVGLAQLQSVRAALESFEFSERRGTTEIVREAVGVVALITPWNWPLNQIAAKVAPALAAGCTVVLKPSEIAPLDARLFAEILDEAGVPPGVFNLVYGDGATVGAALASHPDIDMVSITGSTRAGAQVASSAAATVKRVAQELGGKSPSLVFEDADLPTAIKASVLSCMLNSGQTCIAPTRLLVQRSQYDAAVEIACATVNALKVGDPTAADTILGPISNRAQYEKVQRMIAIGIEEGARLVAGGEGRPAHLSRGFFARPTVFADVRNDMTIAREEIFGPVLAILPFDTEEEAIAIANDTPYGLAAYLWSGDAARVRRVAAQLRAGSVQINGAKMDLSAPFGGMKASGNGREHGAYGLAEFLEYKQITGCAA</sequence>
<dbReference type="EMBL" id="SMOD01000030">
    <property type="protein sequence ID" value="TDG04258.1"/>
    <property type="molecule type" value="Genomic_DNA"/>
</dbReference>
<evidence type="ECO:0000313" key="4">
    <source>
        <dbReference type="EMBL" id="TDG04258.1"/>
    </source>
</evidence>
<dbReference type="FunFam" id="3.40.309.10:FF:000012">
    <property type="entry name" value="Betaine aldehyde dehydrogenase"/>
    <property type="match status" value="1"/>
</dbReference>
<dbReference type="Gene3D" id="3.40.605.10">
    <property type="entry name" value="Aldehyde Dehydrogenase, Chain A, domain 1"/>
    <property type="match status" value="1"/>
</dbReference>
<comment type="caution">
    <text evidence="4">The sequence shown here is derived from an EMBL/GenBank/DDBJ whole genome shotgun (WGS) entry which is preliminary data.</text>
</comment>
<dbReference type="InterPro" id="IPR015590">
    <property type="entry name" value="Aldehyde_DH_dom"/>
</dbReference>
<organism evidence="4 5">
    <name type="scientific">Paraburkholderia guartelaensis</name>
    <dbReference type="NCBI Taxonomy" id="2546446"/>
    <lineage>
        <taxon>Bacteria</taxon>
        <taxon>Pseudomonadati</taxon>
        <taxon>Pseudomonadota</taxon>
        <taxon>Betaproteobacteria</taxon>
        <taxon>Burkholderiales</taxon>
        <taxon>Burkholderiaceae</taxon>
        <taxon>Paraburkholderia</taxon>
    </lineage>
</organism>
<dbReference type="FunFam" id="3.40.605.10:FF:000007">
    <property type="entry name" value="NAD/NADP-dependent betaine aldehyde dehydrogenase"/>
    <property type="match status" value="1"/>
</dbReference>
<accession>A0A4R5L6H9</accession>
<dbReference type="InterPro" id="IPR016163">
    <property type="entry name" value="Ald_DH_C"/>
</dbReference>
<gene>
    <name evidence="4" type="ORF">E1N52_30780</name>
</gene>
<dbReference type="Proteomes" id="UP000295606">
    <property type="component" value="Unassembled WGS sequence"/>
</dbReference>
<dbReference type="InterPro" id="IPR016161">
    <property type="entry name" value="Ald_DH/histidinol_DH"/>
</dbReference>
<dbReference type="RefSeq" id="WP_133186968.1">
    <property type="nucleotide sequence ID" value="NZ_SMOD01000030.1"/>
</dbReference>
<proteinExistence type="inferred from homology"/>
<dbReference type="CDD" id="cd07138">
    <property type="entry name" value="ALDH_CddD_SSP0762"/>
    <property type="match status" value="1"/>
</dbReference>
<evidence type="ECO:0000313" key="5">
    <source>
        <dbReference type="Proteomes" id="UP000295606"/>
    </source>
</evidence>
<reference evidence="4 5" key="1">
    <citation type="submission" date="2019-03" db="EMBL/GenBank/DDBJ databases">
        <title>Paraburkholderia sp. isolated from native Mimosa gymnas in Guartela State Park, Brazil.</title>
        <authorList>
            <person name="Paulitsch F."/>
            <person name="Hungria M."/>
            <person name="Delamuta J.R.M."/>
            <person name="Ribeiro R.A."/>
            <person name="Dall'Agnol R."/>
            <person name="Silva J.S.B."/>
        </authorList>
    </citation>
    <scope>NUCLEOTIDE SEQUENCE [LARGE SCALE GENOMIC DNA]</scope>
    <source>
        <strain evidence="4 5">CNPSo 3008</strain>
    </source>
</reference>
<dbReference type="Pfam" id="PF00171">
    <property type="entry name" value="Aldedh"/>
    <property type="match status" value="1"/>
</dbReference>
<feature type="domain" description="Aldehyde dehydrogenase" evidence="3">
    <location>
        <begin position="14"/>
        <end position="471"/>
    </location>
</feature>
<name>A0A4R5L6H9_9BURK</name>
<keyword evidence="2" id="KW-0560">Oxidoreductase</keyword>
<evidence type="ECO:0000256" key="1">
    <source>
        <dbReference type="ARBA" id="ARBA00009986"/>
    </source>
</evidence>
<dbReference type="PANTHER" id="PTHR42804:SF1">
    <property type="entry name" value="ALDEHYDE DEHYDROGENASE-RELATED"/>
    <property type="match status" value="1"/>
</dbReference>
<dbReference type="SUPFAM" id="SSF53720">
    <property type="entry name" value="ALDH-like"/>
    <property type="match status" value="1"/>
</dbReference>
<evidence type="ECO:0000259" key="3">
    <source>
        <dbReference type="Pfam" id="PF00171"/>
    </source>
</evidence>
<protein>
    <submittedName>
        <fullName evidence="4">Aldehyde dehydrogenase family protein</fullName>
    </submittedName>
</protein>
<evidence type="ECO:0000256" key="2">
    <source>
        <dbReference type="ARBA" id="ARBA00023002"/>
    </source>
</evidence>
<comment type="similarity">
    <text evidence="1">Belongs to the aldehyde dehydrogenase family.</text>
</comment>